<name>A0A923E0X1_9ACTO</name>
<reference evidence="2" key="1">
    <citation type="submission" date="2020-08" db="EMBL/GenBank/DDBJ databases">
        <title>Sequencing the genomes of 1000 actinobacteria strains.</title>
        <authorList>
            <person name="Klenk H.-P."/>
        </authorList>
    </citation>
    <scope>NUCLEOTIDE SEQUENCE</scope>
    <source>
        <strain evidence="2">DSM 10695</strain>
    </source>
</reference>
<dbReference type="AlphaFoldDB" id="A0A923E0X1"/>
<evidence type="ECO:0000313" key="3">
    <source>
        <dbReference type="Proteomes" id="UP000617426"/>
    </source>
</evidence>
<feature type="region of interest" description="Disordered" evidence="1">
    <location>
        <begin position="1"/>
        <end position="40"/>
    </location>
</feature>
<evidence type="ECO:0000313" key="2">
    <source>
        <dbReference type="EMBL" id="MBB6333896.1"/>
    </source>
</evidence>
<evidence type="ECO:0000256" key="1">
    <source>
        <dbReference type="SAM" id="MobiDB-lite"/>
    </source>
</evidence>
<feature type="compositionally biased region" description="Polar residues" evidence="1">
    <location>
        <begin position="8"/>
        <end position="24"/>
    </location>
</feature>
<organism evidence="2 3">
    <name type="scientific">Schaalia hyovaginalis</name>
    <dbReference type="NCBI Taxonomy" id="29316"/>
    <lineage>
        <taxon>Bacteria</taxon>
        <taxon>Bacillati</taxon>
        <taxon>Actinomycetota</taxon>
        <taxon>Actinomycetes</taxon>
        <taxon>Actinomycetales</taxon>
        <taxon>Actinomycetaceae</taxon>
        <taxon>Schaalia</taxon>
    </lineage>
</organism>
<comment type="caution">
    <text evidence="2">The sequence shown here is derived from an EMBL/GenBank/DDBJ whole genome shotgun (WGS) entry which is preliminary data.</text>
</comment>
<dbReference type="RefSeq" id="WP_184451561.1">
    <property type="nucleotide sequence ID" value="NZ_JACHMK010000001.1"/>
</dbReference>
<keyword evidence="3" id="KW-1185">Reference proteome</keyword>
<accession>A0A923E0X1</accession>
<gene>
    <name evidence="2" type="ORF">HD592_000461</name>
</gene>
<dbReference type="Proteomes" id="UP000617426">
    <property type="component" value="Unassembled WGS sequence"/>
</dbReference>
<sequence>MASKKNATKTTGYVRSSTGSYTVKSTRDPRTGKFVPFSSGGGKIVVAESKTKTAS</sequence>
<dbReference type="EMBL" id="JACHMK010000001">
    <property type="protein sequence ID" value="MBB6333896.1"/>
    <property type="molecule type" value="Genomic_DNA"/>
</dbReference>
<proteinExistence type="predicted"/>
<protein>
    <submittedName>
        <fullName evidence="2">Uncharacterized protein</fullName>
    </submittedName>
</protein>